<dbReference type="STRING" id="41875.K8EMD4"/>
<feature type="compositionally biased region" description="Acidic residues" evidence="1">
    <location>
        <begin position="596"/>
        <end position="609"/>
    </location>
</feature>
<proteinExistence type="predicted"/>
<gene>
    <name evidence="3" type="ordered locus">Bathy12g03000</name>
</gene>
<protein>
    <recommendedName>
        <fullName evidence="2">3'-5' exonuclease domain-containing protein</fullName>
    </recommendedName>
</protein>
<dbReference type="Pfam" id="PF01612">
    <property type="entry name" value="DNA_pol_A_exo1"/>
    <property type="match status" value="1"/>
</dbReference>
<accession>K8EMD4</accession>
<evidence type="ECO:0000256" key="1">
    <source>
        <dbReference type="SAM" id="MobiDB-lite"/>
    </source>
</evidence>
<reference evidence="3 4" key="1">
    <citation type="submission" date="2011-10" db="EMBL/GenBank/DDBJ databases">
        <authorList>
            <person name="Genoscope - CEA"/>
        </authorList>
    </citation>
    <scope>NUCLEOTIDE SEQUENCE [LARGE SCALE GENOMIC DNA]</scope>
    <source>
        <strain evidence="3 4">RCC 1105</strain>
    </source>
</reference>
<feature type="domain" description="3'-5' exonuclease" evidence="2">
    <location>
        <begin position="496"/>
        <end position="681"/>
    </location>
</feature>
<dbReference type="InterPro" id="IPR012337">
    <property type="entry name" value="RNaseH-like_sf"/>
</dbReference>
<feature type="compositionally biased region" description="Basic and acidic residues" evidence="1">
    <location>
        <begin position="97"/>
        <end position="107"/>
    </location>
</feature>
<name>K8EMD4_9CHLO</name>
<dbReference type="RefSeq" id="XP_007510024.1">
    <property type="nucleotide sequence ID" value="XM_007509962.1"/>
</dbReference>
<feature type="region of interest" description="Disordered" evidence="1">
    <location>
        <begin position="97"/>
        <end position="116"/>
    </location>
</feature>
<dbReference type="SUPFAM" id="SSF53098">
    <property type="entry name" value="Ribonuclease H-like"/>
    <property type="match status" value="1"/>
</dbReference>
<feature type="region of interest" description="Disordered" evidence="1">
    <location>
        <begin position="1"/>
        <end position="28"/>
    </location>
</feature>
<evidence type="ECO:0000313" key="4">
    <source>
        <dbReference type="Proteomes" id="UP000198341"/>
    </source>
</evidence>
<feature type="region of interest" description="Disordered" evidence="1">
    <location>
        <begin position="459"/>
        <end position="492"/>
    </location>
</feature>
<dbReference type="GO" id="GO:0008408">
    <property type="term" value="F:3'-5' exonuclease activity"/>
    <property type="evidence" value="ECO:0007669"/>
    <property type="project" value="InterPro"/>
</dbReference>
<dbReference type="PANTHER" id="PTHR47765">
    <property type="entry name" value="3'-5' EXONUCLEASE DOMAIN-CONTAINING PROTEIN"/>
    <property type="match status" value="1"/>
</dbReference>
<dbReference type="OrthoDB" id="497581at2759"/>
<dbReference type="PANTHER" id="PTHR47765:SF2">
    <property type="entry name" value="EXONUCLEASE MUT-7 HOMOLOG"/>
    <property type="match status" value="1"/>
</dbReference>
<organism evidence="3 4">
    <name type="scientific">Bathycoccus prasinos</name>
    <dbReference type="NCBI Taxonomy" id="41875"/>
    <lineage>
        <taxon>Eukaryota</taxon>
        <taxon>Viridiplantae</taxon>
        <taxon>Chlorophyta</taxon>
        <taxon>Mamiellophyceae</taxon>
        <taxon>Mamiellales</taxon>
        <taxon>Bathycoccaceae</taxon>
        <taxon>Bathycoccus</taxon>
    </lineage>
</organism>
<dbReference type="AlphaFoldDB" id="K8EMD4"/>
<dbReference type="Proteomes" id="UP000198341">
    <property type="component" value="Chromosome 12"/>
</dbReference>
<feature type="region of interest" description="Disordered" evidence="1">
    <location>
        <begin position="584"/>
        <end position="614"/>
    </location>
</feature>
<feature type="compositionally biased region" description="Polar residues" evidence="1">
    <location>
        <begin position="1"/>
        <end position="18"/>
    </location>
</feature>
<feature type="compositionally biased region" description="Acidic residues" evidence="1">
    <location>
        <begin position="464"/>
        <end position="477"/>
    </location>
</feature>
<evidence type="ECO:0000259" key="2">
    <source>
        <dbReference type="Pfam" id="PF01612"/>
    </source>
</evidence>
<dbReference type="InterPro" id="IPR002562">
    <property type="entry name" value="3'-5'_exonuclease_dom"/>
</dbReference>
<dbReference type="GO" id="GO:0006139">
    <property type="term" value="P:nucleobase-containing compound metabolic process"/>
    <property type="evidence" value="ECO:0007669"/>
    <property type="project" value="InterPro"/>
</dbReference>
<dbReference type="eggNOG" id="KOG2207">
    <property type="taxonomic scope" value="Eukaryota"/>
</dbReference>
<dbReference type="KEGG" id="bpg:Bathy12g03000"/>
<dbReference type="EMBL" id="FO082267">
    <property type="protein sequence ID" value="CCO19139.1"/>
    <property type="molecule type" value="Genomic_DNA"/>
</dbReference>
<dbReference type="InterPro" id="IPR052408">
    <property type="entry name" value="Exonuclease_MUT-7-like"/>
</dbReference>
<evidence type="ECO:0000313" key="3">
    <source>
        <dbReference type="EMBL" id="CCO19139.1"/>
    </source>
</evidence>
<dbReference type="GeneID" id="19012574"/>
<dbReference type="Gene3D" id="3.30.420.10">
    <property type="entry name" value="Ribonuclease H-like superfamily/Ribonuclease H"/>
    <property type="match status" value="1"/>
</dbReference>
<keyword evidence="4" id="KW-1185">Reference proteome</keyword>
<sequence>MTTTATTSPSAFQKSSTGGKAAAAYDDDDNNDAVELLRILREMIANRQKFPELRKTCVQFFERKMMEDGGKDEEERTYSIPPRICLDCVEILEDERRVREEENSDDMKEYEEEEDEFYDRNWGQEESFCDDDEEEAAPKASTKEIESERILLQFVIIESCTRATNVREAYTRNWFELKNITRSRVRCEKSRRRAANLVYFAAKERGGGAQQARVIARVAESFGVGKEDFFWGEETNDIVTNRVIEEYVEFLLEEAPGSACATITHFELEKFTNSETFELLANRDEIGLMEELTKNLSREKKIEFVATCLAMESHAFLRAGFRAVKRFNLYEEFPYIKKQYWESSIDRMVSKGAFEAALKHAGDDVRFQERVVSALVTAGELEYARTFAERCGFSEADIASICSDEMRMQMRMDRELRYYKLPENVNVSFVDDENSLKEMFRVLSASNAIGIDTEWAAKLGGSDSENENEEDEEESKEDDAKAAPPPSKRARSSALSETVALLQISSKSDCFLLDLPKLIDDAPSTVLRDTLGALFSNDSILKLVFAGKEDFKRLSQCASYLGQPRNVLDLQHYWRTRVEDARSARQKKKMMKKNGEEEEEEEEEEENGEGTDRRRKPWLLEKELNRHQPIGLSNLCSVLLSKPLDKSVRMSDWSSRPLSESQTAYAALDAQVLVDCHQILLEYEER</sequence>
<dbReference type="InterPro" id="IPR036397">
    <property type="entry name" value="RNaseH_sf"/>
</dbReference>
<dbReference type="GO" id="GO:0003676">
    <property type="term" value="F:nucleic acid binding"/>
    <property type="evidence" value="ECO:0007669"/>
    <property type="project" value="InterPro"/>
</dbReference>